<organism evidence="3 4">
    <name type="scientific">Favolaschia claudopus</name>
    <dbReference type="NCBI Taxonomy" id="2862362"/>
    <lineage>
        <taxon>Eukaryota</taxon>
        <taxon>Fungi</taxon>
        <taxon>Dikarya</taxon>
        <taxon>Basidiomycota</taxon>
        <taxon>Agaricomycotina</taxon>
        <taxon>Agaricomycetes</taxon>
        <taxon>Agaricomycetidae</taxon>
        <taxon>Agaricales</taxon>
        <taxon>Marasmiineae</taxon>
        <taxon>Mycenaceae</taxon>
        <taxon>Favolaschia</taxon>
    </lineage>
</organism>
<protein>
    <submittedName>
        <fullName evidence="3">ABC protein</fullName>
    </submittedName>
</protein>
<evidence type="ECO:0000256" key="1">
    <source>
        <dbReference type="SAM" id="Coils"/>
    </source>
</evidence>
<keyword evidence="1" id="KW-0175">Coiled coil</keyword>
<gene>
    <name evidence="3" type="ORF">R3P38DRAFT_2925601</name>
</gene>
<accession>A0AAW0C2D0</accession>
<keyword evidence="4" id="KW-1185">Reference proteome</keyword>
<dbReference type="Gene3D" id="1.20.1280.50">
    <property type="match status" value="1"/>
</dbReference>
<evidence type="ECO:0000313" key="3">
    <source>
        <dbReference type="EMBL" id="KAK7031758.1"/>
    </source>
</evidence>
<feature type="domain" description="F-box" evidence="2">
    <location>
        <begin position="82"/>
        <end position="141"/>
    </location>
</feature>
<dbReference type="InterPro" id="IPR001810">
    <property type="entry name" value="F-box_dom"/>
</dbReference>
<dbReference type="EMBL" id="JAWWNJ010000024">
    <property type="protein sequence ID" value="KAK7031758.1"/>
    <property type="molecule type" value="Genomic_DNA"/>
</dbReference>
<sequence length="524" mass="58478">MNALNLSVDPRSRQYTLMHSNGPPNDSETPFIRAAVSLADERIASLDEEISELQRKLKELEEERVSVAEYQTKNKAILSPLRRIPAEVLTEIFSCLKPYHEPVSEGRQSYLAHGPWLPSHVSRRWRAISLSTPSLWSRIVIDYARQYYPESPLQLEAHIQRAKSLSLKILFCGAEDADSDSQMQMLDHLLEYSSRWEDLVVVCTSQLVSLLDTRRAQINASSLKKLGIEWASSDSQEGVTSIDAFSSIASLTHVVIENPKHSFRPVSLPTHLTHYEVNCPWHLHADILKLTPFVVKARILVQSVDDPLPESMVTLEQLGWLFTTSPKILQRIHAPRLNGLAFYVAEDVTDADVLASVGALIQHSACVLTQLCFNGLPKEISTTTQILQNLPSLADLRIICDLPNTIAVERLGALISSLTISEANGPNTAAPQLRTFSVAHVKHTPTIPYQKYADMLNSRLEAADCELTAATLAIRDAPYPDSASLSTLTAIRRQGFNLTFLEGQDALKEMSLCEYESTWTLYLD</sequence>
<evidence type="ECO:0000313" key="4">
    <source>
        <dbReference type="Proteomes" id="UP001362999"/>
    </source>
</evidence>
<comment type="caution">
    <text evidence="3">The sequence shown here is derived from an EMBL/GenBank/DDBJ whole genome shotgun (WGS) entry which is preliminary data.</text>
</comment>
<reference evidence="3 4" key="1">
    <citation type="journal article" date="2024" name="J Genomics">
        <title>Draft genome sequencing and assembly of Favolaschia claudopus CIRM-BRFM 2984 isolated from oak limbs.</title>
        <authorList>
            <person name="Navarro D."/>
            <person name="Drula E."/>
            <person name="Chaduli D."/>
            <person name="Cazenave R."/>
            <person name="Ahrendt S."/>
            <person name="Wang J."/>
            <person name="Lipzen A."/>
            <person name="Daum C."/>
            <person name="Barry K."/>
            <person name="Grigoriev I.V."/>
            <person name="Favel A."/>
            <person name="Rosso M.N."/>
            <person name="Martin F."/>
        </authorList>
    </citation>
    <scope>NUCLEOTIDE SEQUENCE [LARGE SCALE GENOMIC DNA]</scope>
    <source>
        <strain evidence="3 4">CIRM-BRFM 2984</strain>
    </source>
</reference>
<name>A0AAW0C2D0_9AGAR</name>
<dbReference type="Proteomes" id="UP001362999">
    <property type="component" value="Unassembled WGS sequence"/>
</dbReference>
<dbReference type="AlphaFoldDB" id="A0AAW0C2D0"/>
<evidence type="ECO:0000259" key="2">
    <source>
        <dbReference type="Pfam" id="PF12937"/>
    </source>
</evidence>
<proteinExistence type="predicted"/>
<feature type="coiled-coil region" evidence="1">
    <location>
        <begin position="36"/>
        <end position="73"/>
    </location>
</feature>
<dbReference type="Pfam" id="PF12937">
    <property type="entry name" value="F-box-like"/>
    <property type="match status" value="1"/>
</dbReference>